<comment type="caution">
    <text evidence="5">The sequence shown here is derived from an EMBL/GenBank/DDBJ whole genome shotgun (WGS) entry which is preliminary data.</text>
</comment>
<feature type="compositionally biased region" description="Basic and acidic residues" evidence="2">
    <location>
        <begin position="46"/>
        <end position="56"/>
    </location>
</feature>
<feature type="chain" id="PRO_5044212722" description="DUF4352 domain-containing protein" evidence="3">
    <location>
        <begin position="24"/>
        <end position="194"/>
    </location>
</feature>
<dbReference type="InterPro" id="IPR029050">
    <property type="entry name" value="Immunoprotect_excell_Ig-like"/>
</dbReference>
<name>A0AB36JKB0_9STRE</name>
<sequence length="194" mass="20997">MVKHNFKYISLLALASLGLAACSATSTSSPEKTAKNQEVAVSSKETTNKEATSSKEKTDYRIGDTVLIGDVEYVVHSKELANRVGNEYFGEDANGQYVIVSITVKNNGKKVISLSDKFFKLVKGDVEYEADSGAGIHVKDDSGANLLYSELNPENTATGKVVFDVSPETANDPNLQLQVQTGFWGTEKAMIHLN</sequence>
<proteinExistence type="predicted"/>
<evidence type="ECO:0000256" key="3">
    <source>
        <dbReference type="SAM" id="SignalP"/>
    </source>
</evidence>
<dbReference type="InterPro" id="IPR029051">
    <property type="entry name" value="DUF4352"/>
</dbReference>
<dbReference type="RefSeq" id="WP_077022232.1">
    <property type="nucleotide sequence ID" value="NZ_MSPS01000019.1"/>
</dbReference>
<protein>
    <recommendedName>
        <fullName evidence="4">DUF4352 domain-containing protein</fullName>
    </recommendedName>
</protein>
<gene>
    <name evidence="5" type="ORF">BVE86_08855</name>
</gene>
<evidence type="ECO:0000256" key="1">
    <source>
        <dbReference type="ARBA" id="ARBA00022729"/>
    </source>
</evidence>
<dbReference type="EMBL" id="MSPT01000020">
    <property type="protein sequence ID" value="ONK25876.1"/>
    <property type="molecule type" value="Genomic_DNA"/>
</dbReference>
<dbReference type="PROSITE" id="PS51257">
    <property type="entry name" value="PROKAR_LIPOPROTEIN"/>
    <property type="match status" value="1"/>
</dbReference>
<evidence type="ECO:0000313" key="5">
    <source>
        <dbReference type="EMBL" id="ONK25876.1"/>
    </source>
</evidence>
<feature type="region of interest" description="Disordered" evidence="2">
    <location>
        <begin position="26"/>
        <end position="56"/>
    </location>
</feature>
<accession>A0AB36JKB0</accession>
<dbReference type="AlphaFoldDB" id="A0AB36JKB0"/>
<feature type="domain" description="DUF4352" evidence="4">
    <location>
        <begin position="60"/>
        <end position="188"/>
    </location>
</feature>
<evidence type="ECO:0000313" key="6">
    <source>
        <dbReference type="Proteomes" id="UP000188600"/>
    </source>
</evidence>
<keyword evidence="1 3" id="KW-0732">Signal</keyword>
<evidence type="ECO:0000259" key="4">
    <source>
        <dbReference type="Pfam" id="PF11611"/>
    </source>
</evidence>
<feature type="signal peptide" evidence="3">
    <location>
        <begin position="1"/>
        <end position="23"/>
    </location>
</feature>
<organism evidence="5 6">
    <name type="scientific">Streptococcus azizii</name>
    <dbReference type="NCBI Taxonomy" id="1579424"/>
    <lineage>
        <taxon>Bacteria</taxon>
        <taxon>Bacillati</taxon>
        <taxon>Bacillota</taxon>
        <taxon>Bacilli</taxon>
        <taxon>Lactobacillales</taxon>
        <taxon>Streptococcaceae</taxon>
        <taxon>Streptococcus</taxon>
    </lineage>
</organism>
<evidence type="ECO:0000256" key="2">
    <source>
        <dbReference type="SAM" id="MobiDB-lite"/>
    </source>
</evidence>
<dbReference type="Pfam" id="PF11611">
    <property type="entry name" value="DUF4352"/>
    <property type="match status" value="1"/>
</dbReference>
<dbReference type="Proteomes" id="UP000188600">
    <property type="component" value="Unassembled WGS sequence"/>
</dbReference>
<dbReference type="Gene3D" id="2.60.40.1240">
    <property type="match status" value="1"/>
</dbReference>
<reference evidence="5 6" key="1">
    <citation type="submission" date="2016-12" db="EMBL/GenBank/DDBJ databases">
        <authorList>
            <person name="Gulvik C.A."/>
        </authorList>
    </citation>
    <scope>NUCLEOTIDE SEQUENCE [LARGE SCALE GENOMIC DNA]</scope>
    <source>
        <strain evidence="5 6">12-5291</strain>
    </source>
</reference>